<evidence type="ECO:0000313" key="1">
    <source>
        <dbReference type="EMBL" id="KIM60471.1"/>
    </source>
</evidence>
<dbReference type="InParanoid" id="A0A0C3DX25"/>
<evidence type="ECO:0000313" key="2">
    <source>
        <dbReference type="Proteomes" id="UP000053989"/>
    </source>
</evidence>
<sequence length="97" mass="10412">MHAHSSARQRRLIIRGPLATRTGRTHTYCSAMHTALCEGSTGSSGTTNLVISGTFPSHCTRTGTPLHCTCRVSERVLFGVEHTTSCQVISVPQSVES</sequence>
<dbReference type="AlphaFoldDB" id="A0A0C3DX25"/>
<name>A0A0C3DX25_9AGAM</name>
<organism evidence="1 2">
    <name type="scientific">Scleroderma citrinum Foug A</name>
    <dbReference type="NCBI Taxonomy" id="1036808"/>
    <lineage>
        <taxon>Eukaryota</taxon>
        <taxon>Fungi</taxon>
        <taxon>Dikarya</taxon>
        <taxon>Basidiomycota</taxon>
        <taxon>Agaricomycotina</taxon>
        <taxon>Agaricomycetes</taxon>
        <taxon>Agaricomycetidae</taxon>
        <taxon>Boletales</taxon>
        <taxon>Sclerodermatineae</taxon>
        <taxon>Sclerodermataceae</taxon>
        <taxon>Scleroderma</taxon>
    </lineage>
</organism>
<gene>
    <name evidence="1" type="ORF">SCLCIDRAFT_1216740</name>
</gene>
<reference evidence="1 2" key="1">
    <citation type="submission" date="2014-04" db="EMBL/GenBank/DDBJ databases">
        <authorList>
            <consortium name="DOE Joint Genome Institute"/>
            <person name="Kuo A."/>
            <person name="Kohler A."/>
            <person name="Nagy L.G."/>
            <person name="Floudas D."/>
            <person name="Copeland A."/>
            <person name="Barry K.W."/>
            <person name="Cichocki N."/>
            <person name="Veneault-Fourrey C."/>
            <person name="LaButti K."/>
            <person name="Lindquist E.A."/>
            <person name="Lipzen A."/>
            <person name="Lundell T."/>
            <person name="Morin E."/>
            <person name="Murat C."/>
            <person name="Sun H."/>
            <person name="Tunlid A."/>
            <person name="Henrissat B."/>
            <person name="Grigoriev I.V."/>
            <person name="Hibbett D.S."/>
            <person name="Martin F."/>
            <person name="Nordberg H.P."/>
            <person name="Cantor M.N."/>
            <person name="Hua S.X."/>
        </authorList>
    </citation>
    <scope>NUCLEOTIDE SEQUENCE [LARGE SCALE GENOMIC DNA]</scope>
    <source>
        <strain evidence="1 2">Foug A</strain>
    </source>
</reference>
<reference evidence="2" key="2">
    <citation type="submission" date="2015-01" db="EMBL/GenBank/DDBJ databases">
        <title>Evolutionary Origins and Diversification of the Mycorrhizal Mutualists.</title>
        <authorList>
            <consortium name="DOE Joint Genome Institute"/>
            <consortium name="Mycorrhizal Genomics Consortium"/>
            <person name="Kohler A."/>
            <person name="Kuo A."/>
            <person name="Nagy L.G."/>
            <person name="Floudas D."/>
            <person name="Copeland A."/>
            <person name="Barry K.W."/>
            <person name="Cichocki N."/>
            <person name="Veneault-Fourrey C."/>
            <person name="LaButti K."/>
            <person name="Lindquist E.A."/>
            <person name="Lipzen A."/>
            <person name="Lundell T."/>
            <person name="Morin E."/>
            <person name="Murat C."/>
            <person name="Riley R."/>
            <person name="Ohm R."/>
            <person name="Sun H."/>
            <person name="Tunlid A."/>
            <person name="Henrissat B."/>
            <person name="Grigoriev I.V."/>
            <person name="Hibbett D.S."/>
            <person name="Martin F."/>
        </authorList>
    </citation>
    <scope>NUCLEOTIDE SEQUENCE [LARGE SCALE GENOMIC DNA]</scope>
    <source>
        <strain evidence="2">Foug A</strain>
    </source>
</reference>
<dbReference type="EMBL" id="KN822061">
    <property type="protein sequence ID" value="KIM60471.1"/>
    <property type="molecule type" value="Genomic_DNA"/>
</dbReference>
<dbReference type="HOGENOM" id="CLU_2347954_0_0_1"/>
<proteinExistence type="predicted"/>
<protein>
    <submittedName>
        <fullName evidence="1">Uncharacterized protein</fullName>
    </submittedName>
</protein>
<keyword evidence="2" id="KW-1185">Reference proteome</keyword>
<accession>A0A0C3DX25</accession>
<dbReference type="Proteomes" id="UP000053989">
    <property type="component" value="Unassembled WGS sequence"/>
</dbReference>